<sequence length="507" mass="55976">MRSNLQIAIDLFGRSQTPGQKPSADVSEQRLRTWKKAFEDMGILTVREDKVQATRFGKAIMDGWTRVDDALQGANSRIALLGAEVANRIRLAPPGKIPEGVPEDSDLLPIRAIWRAFRNLNDRLHWQDVNRALGQVHYESSVPAAIAQIQAFRKKYDGVYDATTLHELGPAALSDDPRLITPWLNRASVGGLLFSSEADTDGFRTLNDTGRTIVDDLLAQVPPGLPNGADYQTYLDYLMEPVQIAESPIAPEDKPLVDSIAQAASEFGGFKFIVLSGLPGTGKTRLARLVAERLTGGDDSRIAEVQFHESFSYEDFAEGFVPRKDGSGFEHRPKVLRIINERAMADPMQVYVLIVEEFTRANSHSVLGELLTYIEHRGRPFQWSVSQEQSFIAPNLVVIASMNPRDKSALQLDAAVKRRMHIIPVGPSVEALSSVLGHLDEPTREKLLEWFSTYVGILPFGHGLFANLADGSAITKAWHGTIAPLLQDPTGAISPAYQQAHDDFPLK</sequence>
<dbReference type="PANTHER" id="PTHR37291:SF1">
    <property type="entry name" value="TYPE IV METHYL-DIRECTED RESTRICTION ENZYME ECOKMCRB SUBUNIT"/>
    <property type="match status" value="1"/>
</dbReference>
<dbReference type="InterPro" id="IPR052934">
    <property type="entry name" value="Methyl-DNA_Rec/Restrict_Enz"/>
</dbReference>
<organism evidence="2 3">
    <name type="scientific">Mesorhizobium atlanticum</name>
    <dbReference type="NCBI Taxonomy" id="2233532"/>
    <lineage>
        <taxon>Bacteria</taxon>
        <taxon>Pseudomonadati</taxon>
        <taxon>Pseudomonadota</taxon>
        <taxon>Alphaproteobacteria</taxon>
        <taxon>Hyphomicrobiales</taxon>
        <taxon>Phyllobacteriaceae</taxon>
        <taxon>Mesorhizobium</taxon>
    </lineage>
</organism>
<dbReference type="InterPro" id="IPR011704">
    <property type="entry name" value="ATPase_dyneun-rel_AAA"/>
</dbReference>
<dbReference type="SMART" id="SM00382">
    <property type="entry name" value="AAA"/>
    <property type="match status" value="1"/>
</dbReference>
<dbReference type="GO" id="GO:0005524">
    <property type="term" value="F:ATP binding"/>
    <property type="evidence" value="ECO:0007669"/>
    <property type="project" value="InterPro"/>
</dbReference>
<feature type="domain" description="AAA+ ATPase" evidence="1">
    <location>
        <begin position="269"/>
        <end position="426"/>
    </location>
</feature>
<dbReference type="Pfam" id="PF07728">
    <property type="entry name" value="AAA_5"/>
    <property type="match status" value="1"/>
</dbReference>
<dbReference type="SUPFAM" id="SSF52540">
    <property type="entry name" value="P-loop containing nucleoside triphosphate hydrolases"/>
    <property type="match status" value="1"/>
</dbReference>
<dbReference type="PANTHER" id="PTHR37291">
    <property type="entry name" value="5-METHYLCYTOSINE-SPECIFIC RESTRICTION ENZYME B"/>
    <property type="match status" value="1"/>
</dbReference>
<dbReference type="AlphaFoldDB" id="A0A330GUT2"/>
<evidence type="ECO:0000313" key="3">
    <source>
        <dbReference type="Proteomes" id="UP000251956"/>
    </source>
</evidence>
<protein>
    <recommendedName>
        <fullName evidence="1">AAA+ ATPase domain-containing protein</fullName>
    </recommendedName>
</protein>
<dbReference type="EMBL" id="QMBQ01000002">
    <property type="protein sequence ID" value="RAZ78250.1"/>
    <property type="molecule type" value="Genomic_DNA"/>
</dbReference>
<dbReference type="Proteomes" id="UP000251956">
    <property type="component" value="Unassembled WGS sequence"/>
</dbReference>
<dbReference type="Gene3D" id="3.40.50.300">
    <property type="entry name" value="P-loop containing nucleotide triphosphate hydrolases"/>
    <property type="match status" value="1"/>
</dbReference>
<evidence type="ECO:0000313" key="2">
    <source>
        <dbReference type="EMBL" id="RAZ78250.1"/>
    </source>
</evidence>
<proteinExistence type="predicted"/>
<name>A0A330GUT2_9HYPH</name>
<dbReference type="GO" id="GO:0016887">
    <property type="term" value="F:ATP hydrolysis activity"/>
    <property type="evidence" value="ECO:0007669"/>
    <property type="project" value="InterPro"/>
</dbReference>
<dbReference type="InterPro" id="IPR027417">
    <property type="entry name" value="P-loop_NTPase"/>
</dbReference>
<evidence type="ECO:0000259" key="1">
    <source>
        <dbReference type="SMART" id="SM00382"/>
    </source>
</evidence>
<dbReference type="InterPro" id="IPR003593">
    <property type="entry name" value="AAA+_ATPase"/>
</dbReference>
<reference evidence="2 3" key="1">
    <citation type="submission" date="2018-07" db="EMBL/GenBank/DDBJ databases">
        <title>Diversity of Mesorhizobium strains in Brazil.</title>
        <authorList>
            <person name="Helene L.C.F."/>
            <person name="Dall'Agnol R."/>
            <person name="Delamuta J.R.M."/>
            <person name="Hungria M."/>
        </authorList>
    </citation>
    <scope>NUCLEOTIDE SEQUENCE [LARGE SCALE GENOMIC DNA]</scope>
    <source>
        <strain evidence="2 3">CNPSo 3140</strain>
    </source>
</reference>
<accession>A0A330GUT2</accession>
<gene>
    <name evidence="2" type="ORF">DPM35_06600</name>
</gene>
<keyword evidence="3" id="KW-1185">Reference proteome</keyword>
<comment type="caution">
    <text evidence="2">The sequence shown here is derived from an EMBL/GenBank/DDBJ whole genome shotgun (WGS) entry which is preliminary data.</text>
</comment>